<organism evidence="1 2">
    <name type="scientific">Phytophthora fragariaefolia</name>
    <dbReference type="NCBI Taxonomy" id="1490495"/>
    <lineage>
        <taxon>Eukaryota</taxon>
        <taxon>Sar</taxon>
        <taxon>Stramenopiles</taxon>
        <taxon>Oomycota</taxon>
        <taxon>Peronosporomycetes</taxon>
        <taxon>Peronosporales</taxon>
        <taxon>Peronosporaceae</taxon>
        <taxon>Phytophthora</taxon>
    </lineage>
</organism>
<evidence type="ECO:0000313" key="2">
    <source>
        <dbReference type="Proteomes" id="UP001165121"/>
    </source>
</evidence>
<dbReference type="EMBL" id="BSXT01002061">
    <property type="protein sequence ID" value="GMF46975.1"/>
    <property type="molecule type" value="Genomic_DNA"/>
</dbReference>
<comment type="caution">
    <text evidence="1">The sequence shown here is derived from an EMBL/GenBank/DDBJ whole genome shotgun (WGS) entry which is preliminary data.</text>
</comment>
<dbReference type="Proteomes" id="UP001165121">
    <property type="component" value="Unassembled WGS sequence"/>
</dbReference>
<protein>
    <submittedName>
        <fullName evidence="1">Unnamed protein product</fullName>
    </submittedName>
</protein>
<gene>
    <name evidence="1" type="ORF">Pfra01_001752800</name>
</gene>
<reference evidence="1" key="1">
    <citation type="submission" date="2023-04" db="EMBL/GenBank/DDBJ databases">
        <title>Phytophthora fragariaefolia NBRC 109709.</title>
        <authorList>
            <person name="Ichikawa N."/>
            <person name="Sato H."/>
            <person name="Tonouchi N."/>
        </authorList>
    </citation>
    <scope>NUCLEOTIDE SEQUENCE</scope>
    <source>
        <strain evidence="1">NBRC 109709</strain>
    </source>
</reference>
<proteinExistence type="predicted"/>
<keyword evidence="2" id="KW-1185">Reference proteome</keyword>
<accession>A0A9W6XXA7</accession>
<sequence length="125" mass="13629">MCGSTSWNRDRCDLQNRARGPSAMTRFAYIGCATARSASVSTTDTTIELSAITKPDLHGLDRSVSPCRMVPVCNIKRASCLHSNSVLYHCPTPREIRAPHGDLGSTQQKMGLWVTSCRSTAQRSA</sequence>
<name>A0A9W6XXA7_9STRA</name>
<dbReference type="AlphaFoldDB" id="A0A9W6XXA7"/>
<evidence type="ECO:0000313" key="1">
    <source>
        <dbReference type="EMBL" id="GMF46975.1"/>
    </source>
</evidence>